<comment type="similarity">
    <text evidence="2">Belongs to the ComB family.</text>
</comment>
<evidence type="ECO:0000256" key="1">
    <source>
        <dbReference type="ARBA" id="ARBA00001946"/>
    </source>
</evidence>
<evidence type="ECO:0000256" key="6">
    <source>
        <dbReference type="ARBA" id="ARBA00022842"/>
    </source>
</evidence>
<dbReference type="EMBL" id="SDPT01000001">
    <property type="protein sequence ID" value="RXZ35002.1"/>
    <property type="molecule type" value="Genomic_DNA"/>
</dbReference>
<evidence type="ECO:0000256" key="7">
    <source>
        <dbReference type="ARBA" id="ARBA00033711"/>
    </source>
</evidence>
<dbReference type="RefSeq" id="WP_129340783.1">
    <property type="nucleotide sequence ID" value="NZ_JACIDD010000001.1"/>
</dbReference>
<dbReference type="PANTHER" id="PTHR37311:SF1">
    <property type="entry name" value="2-PHOSPHOSULFOLACTATE PHOSPHATASE-RELATED"/>
    <property type="match status" value="1"/>
</dbReference>
<keyword evidence="9" id="KW-1185">Reference proteome</keyword>
<name>A0A4Q2J118_9SPHN</name>
<gene>
    <name evidence="8" type="ORF">EO081_04955</name>
</gene>
<dbReference type="Proteomes" id="UP000292347">
    <property type="component" value="Unassembled WGS sequence"/>
</dbReference>
<comment type="catalytic activity">
    <reaction evidence="7">
        <text>(2R)-O-phospho-3-sulfolactate + H2O = (2R)-3-sulfolactate + phosphate</text>
        <dbReference type="Rhea" id="RHEA:23416"/>
        <dbReference type="ChEBI" id="CHEBI:15377"/>
        <dbReference type="ChEBI" id="CHEBI:15597"/>
        <dbReference type="ChEBI" id="CHEBI:43474"/>
        <dbReference type="ChEBI" id="CHEBI:58738"/>
        <dbReference type="EC" id="3.1.3.71"/>
    </reaction>
</comment>
<comment type="cofactor">
    <cofactor evidence="1">
        <name>Mg(2+)</name>
        <dbReference type="ChEBI" id="CHEBI:18420"/>
    </cofactor>
</comment>
<organism evidence="8 9">
    <name type="scientific">Sphingomonas desiccabilis</name>
    <dbReference type="NCBI Taxonomy" id="429134"/>
    <lineage>
        <taxon>Bacteria</taxon>
        <taxon>Pseudomonadati</taxon>
        <taxon>Pseudomonadota</taxon>
        <taxon>Alphaproteobacteria</taxon>
        <taxon>Sphingomonadales</taxon>
        <taxon>Sphingomonadaceae</taxon>
        <taxon>Sphingomonas</taxon>
    </lineage>
</organism>
<evidence type="ECO:0000313" key="8">
    <source>
        <dbReference type="EMBL" id="RXZ35002.1"/>
    </source>
</evidence>
<evidence type="ECO:0000313" key="9">
    <source>
        <dbReference type="Proteomes" id="UP000292347"/>
    </source>
</evidence>
<reference evidence="8 9" key="1">
    <citation type="submission" date="2019-01" db="EMBL/GenBank/DDBJ databases">
        <title>Sphingomonas mucosissima sp. nov. and Sphingomonas desiccabilis sp. nov., from biological soil crusts in the Colorado Plateau, USA.</title>
        <authorList>
            <person name="Zhu D."/>
        </authorList>
    </citation>
    <scope>NUCLEOTIDE SEQUENCE [LARGE SCALE GENOMIC DNA]</scope>
    <source>
        <strain evidence="8 9">CP1D</strain>
    </source>
</reference>
<dbReference type="InterPro" id="IPR005238">
    <property type="entry name" value="ComB-like"/>
</dbReference>
<comment type="caution">
    <text evidence="8">The sequence shown here is derived from an EMBL/GenBank/DDBJ whole genome shotgun (WGS) entry which is preliminary data.</text>
</comment>
<dbReference type="GO" id="GO:0050545">
    <property type="term" value="F:sulfopyruvate decarboxylase activity"/>
    <property type="evidence" value="ECO:0007669"/>
    <property type="project" value="TreeGrafter"/>
</dbReference>
<dbReference type="OrthoDB" id="8588453at2"/>
<dbReference type="PANTHER" id="PTHR37311">
    <property type="entry name" value="2-PHOSPHOSULFOLACTATE PHOSPHATASE-RELATED"/>
    <property type="match status" value="1"/>
</dbReference>
<dbReference type="Gene3D" id="3.90.1560.10">
    <property type="entry name" value="ComB-like"/>
    <property type="match status" value="1"/>
</dbReference>
<keyword evidence="5" id="KW-0378">Hydrolase</keyword>
<protein>
    <recommendedName>
        <fullName evidence="4">Probable 2-phosphosulfolactate phosphatase</fullName>
        <ecNumber evidence="3">3.1.3.71</ecNumber>
    </recommendedName>
</protein>
<evidence type="ECO:0000256" key="5">
    <source>
        <dbReference type="ARBA" id="ARBA00022801"/>
    </source>
</evidence>
<dbReference type="EC" id="3.1.3.71" evidence="3"/>
<dbReference type="Pfam" id="PF04029">
    <property type="entry name" value="2-ph_phosp"/>
    <property type="match status" value="1"/>
</dbReference>
<accession>A0A4Q2J118</accession>
<dbReference type="SUPFAM" id="SSF142823">
    <property type="entry name" value="ComB-like"/>
    <property type="match status" value="1"/>
</dbReference>
<dbReference type="InterPro" id="IPR036702">
    <property type="entry name" value="ComB-like_sf"/>
</dbReference>
<dbReference type="AlphaFoldDB" id="A0A4Q2J118"/>
<dbReference type="GO" id="GO:0050532">
    <property type="term" value="F:2-phosphosulfolactate phosphatase activity"/>
    <property type="evidence" value="ECO:0007669"/>
    <property type="project" value="UniProtKB-EC"/>
</dbReference>
<keyword evidence="6" id="KW-0460">Magnesium</keyword>
<evidence type="ECO:0000256" key="4">
    <source>
        <dbReference type="ARBA" id="ARBA00021948"/>
    </source>
</evidence>
<sequence length="248" mass="25927">MMSKVVCEWGLSGIEAWKASADVFIIVDILSFSTAVSVSVENGAMVFPFPYGDAAAADTEAARLGAVAASPRSAGGGQLSLSPVSLKQIKSGARLLLPSPNGSRLSLNTGDTPTICGCLRNARAVREEANRLAGDGTIVVIPAGERWPDQTLRPAVEDWLGAGAIIAGLSGTLNAEADLVAEAYRAAKPRLAQIIRDSRSGRELSGWGYAEDVEVALESDATDVVPLMQEGAYQASRNHTSPFIRSAT</sequence>
<evidence type="ECO:0000256" key="3">
    <source>
        <dbReference type="ARBA" id="ARBA00012953"/>
    </source>
</evidence>
<proteinExistence type="inferred from homology"/>
<dbReference type="GO" id="GO:0000287">
    <property type="term" value="F:magnesium ion binding"/>
    <property type="evidence" value="ECO:0007669"/>
    <property type="project" value="InterPro"/>
</dbReference>
<evidence type="ECO:0000256" key="2">
    <source>
        <dbReference type="ARBA" id="ARBA00009997"/>
    </source>
</evidence>